<evidence type="ECO:0000313" key="4">
    <source>
        <dbReference type="Proteomes" id="UP000324091"/>
    </source>
</evidence>
<dbReference type="PANTHER" id="PTHR46564">
    <property type="entry name" value="TRANSPOSASE"/>
    <property type="match status" value="1"/>
</dbReference>
<dbReference type="InterPro" id="IPR038717">
    <property type="entry name" value="Tc1-like_DDE_dom"/>
</dbReference>
<dbReference type="PANTHER" id="PTHR46564:SF1">
    <property type="entry name" value="TRANSPOSASE"/>
    <property type="match status" value="1"/>
</dbReference>
<feature type="region of interest" description="Disordered" evidence="1">
    <location>
        <begin position="1"/>
        <end position="31"/>
    </location>
</feature>
<feature type="domain" description="Tc1-like transposase DDE" evidence="2">
    <location>
        <begin position="109"/>
        <end position="250"/>
    </location>
</feature>
<dbReference type="InterPro" id="IPR047655">
    <property type="entry name" value="Transpos_IS630-like"/>
</dbReference>
<dbReference type="EMBL" id="RHFK02000022">
    <property type="protein sequence ID" value="TWW55002.1"/>
    <property type="molecule type" value="Genomic_DNA"/>
</dbReference>
<gene>
    <name evidence="3" type="ORF">D4764_09G0000510</name>
</gene>
<dbReference type="AlphaFoldDB" id="A0A5C6MIS7"/>
<keyword evidence="4" id="KW-1185">Reference proteome</keyword>
<comment type="caution">
    <text evidence="3">The sequence shown here is derived from an EMBL/GenBank/DDBJ whole genome shotgun (WGS) entry which is preliminary data.</text>
</comment>
<proteinExistence type="predicted"/>
<dbReference type="Proteomes" id="UP000324091">
    <property type="component" value="Chromosome 9"/>
</dbReference>
<protein>
    <recommendedName>
        <fullName evidence="2">Tc1-like transposase DDE domain-containing protein</fullName>
    </recommendedName>
</protein>
<feature type="compositionally biased region" description="Basic residues" evidence="1">
    <location>
        <begin position="1"/>
        <end position="15"/>
    </location>
</feature>
<sequence>MEGQQPRRRRGRGVRLRGGGVGRGRGRRGGHMRVPDEIRATLVDHVLNHGLTMAEAGRRVQPNVGRTTVSSIIQTFRRENRNGERVKELRYHFVQRMMELEASEPPCHFIYMDEAGFNLTKRRRRGRNLIGHRATIDVPGQRGGNITMCAAISDNGVLTHIPLMGPYNSERLIAFLDTLYRDHILGGPAENMAQPKYAIIWDNVSFHKSNLVRQWYANHNRMVMEFLPPYSPFLNPIEEFFSAWRWKVYDREPHTQVTLLAAMDAACQDITADSCRAWIRHARRYYPRCLAREDIRCDVDENLWPNRQEREEDEDQD</sequence>
<dbReference type="Pfam" id="PF13358">
    <property type="entry name" value="DDE_3"/>
    <property type="match status" value="1"/>
</dbReference>
<dbReference type="InterPro" id="IPR036397">
    <property type="entry name" value="RNaseH_sf"/>
</dbReference>
<evidence type="ECO:0000313" key="3">
    <source>
        <dbReference type="EMBL" id="TWW55002.1"/>
    </source>
</evidence>
<dbReference type="Gene3D" id="3.30.420.10">
    <property type="entry name" value="Ribonuclease H-like superfamily/Ribonuclease H"/>
    <property type="match status" value="1"/>
</dbReference>
<organism evidence="3 4">
    <name type="scientific">Takifugu flavidus</name>
    <name type="common">sansaifugu</name>
    <dbReference type="NCBI Taxonomy" id="433684"/>
    <lineage>
        <taxon>Eukaryota</taxon>
        <taxon>Metazoa</taxon>
        <taxon>Chordata</taxon>
        <taxon>Craniata</taxon>
        <taxon>Vertebrata</taxon>
        <taxon>Euteleostomi</taxon>
        <taxon>Actinopterygii</taxon>
        <taxon>Neopterygii</taxon>
        <taxon>Teleostei</taxon>
        <taxon>Neoteleostei</taxon>
        <taxon>Acanthomorphata</taxon>
        <taxon>Eupercaria</taxon>
        <taxon>Tetraodontiformes</taxon>
        <taxon>Tetradontoidea</taxon>
        <taxon>Tetraodontidae</taxon>
        <taxon>Takifugu</taxon>
    </lineage>
</organism>
<evidence type="ECO:0000256" key="1">
    <source>
        <dbReference type="SAM" id="MobiDB-lite"/>
    </source>
</evidence>
<accession>A0A5C6MIS7</accession>
<evidence type="ECO:0000259" key="2">
    <source>
        <dbReference type="Pfam" id="PF13358"/>
    </source>
</evidence>
<dbReference type="GO" id="GO:0003676">
    <property type="term" value="F:nucleic acid binding"/>
    <property type="evidence" value="ECO:0007669"/>
    <property type="project" value="InterPro"/>
</dbReference>
<dbReference type="NCBIfam" id="NF033545">
    <property type="entry name" value="transpos_IS630"/>
    <property type="match status" value="1"/>
</dbReference>
<name>A0A5C6MIS7_9TELE</name>
<reference evidence="3 4" key="1">
    <citation type="submission" date="2019-04" db="EMBL/GenBank/DDBJ databases">
        <title>Chromosome genome assembly for Takifugu flavidus.</title>
        <authorList>
            <person name="Xiao S."/>
        </authorList>
    </citation>
    <scope>NUCLEOTIDE SEQUENCE [LARGE SCALE GENOMIC DNA]</scope>
    <source>
        <strain evidence="3">HTHZ2018</strain>
        <tissue evidence="3">Muscle</tissue>
    </source>
</reference>